<keyword evidence="5 8" id="KW-0067">ATP-binding</keyword>
<feature type="binding site" description="in other chain" evidence="8">
    <location>
        <begin position="266"/>
        <end position="267"/>
    </location>
    <ligand>
        <name>deamido-NAD(+)</name>
        <dbReference type="ChEBI" id="CHEBI:58437"/>
        <note>ligand shared between two neighboring subunits</note>
    </ligand>
</feature>
<evidence type="ECO:0000256" key="3">
    <source>
        <dbReference type="ARBA" id="ARBA00022723"/>
    </source>
</evidence>
<feature type="binding site" evidence="8">
    <location>
        <position position="49"/>
    </location>
    <ligand>
        <name>Mg(2+)</name>
        <dbReference type="ChEBI" id="CHEBI:18420"/>
    </ligand>
</feature>
<keyword evidence="7 8" id="KW-0520">NAD</keyword>
<dbReference type="RefSeq" id="WP_055733463.1">
    <property type="nucleotide sequence ID" value="NZ_BMDY01000023.1"/>
</dbReference>
<evidence type="ECO:0000313" key="13">
    <source>
        <dbReference type="Proteomes" id="UP000651977"/>
    </source>
</evidence>
<dbReference type="SUPFAM" id="SSF52402">
    <property type="entry name" value="Adenine nucleotide alpha hydrolases-like"/>
    <property type="match status" value="1"/>
</dbReference>
<feature type="binding site" evidence="8">
    <location>
        <position position="186"/>
    </location>
    <ligand>
        <name>deamido-NAD(+)</name>
        <dbReference type="ChEBI" id="CHEBI:58437"/>
        <note>ligand shared between two neighboring subunits</note>
    </ligand>
</feature>
<feature type="domain" description="NAD/GMP synthase" evidence="11">
    <location>
        <begin position="21"/>
        <end position="269"/>
    </location>
</feature>
<evidence type="ECO:0000256" key="9">
    <source>
        <dbReference type="RuleBase" id="RU003811"/>
    </source>
</evidence>
<evidence type="ECO:0000256" key="7">
    <source>
        <dbReference type="ARBA" id="ARBA00023027"/>
    </source>
</evidence>
<name>A0ABQ1I5E8_9ALTE</name>
<evidence type="ECO:0000256" key="6">
    <source>
        <dbReference type="ARBA" id="ARBA00022842"/>
    </source>
</evidence>
<sequence>MKQAILAEMKVLPEIDPEFEVTRRIAFIKTRLQQAGLKTLILGISGGVDSTTTGRLAQLAVEQLNSETNSNDYRFIAMRLPFGEQKDEEDAQLALGFIKPSHIVTTNIKEGTEGLHSSACQSLQAAGLELPEQAAVDFAKGNVKARMRMIAQYEIAGLTGGLVIGTDHSAENLTGFYTKHGDGACDLVPIFGLNKRQVRQVAGYLGAPEKLIGKAPTADLEEDRPQLPDEVALGVSYDQIDDFLEGKPVAAEVEQKLIGIYQRTQHKRQAIPTIYD</sequence>
<dbReference type="NCBIfam" id="NF001979">
    <property type="entry name" value="PRK00768.1"/>
    <property type="match status" value="1"/>
</dbReference>
<keyword evidence="4 8" id="KW-0547">Nucleotide-binding</keyword>
<accession>A0ABQ1I5E8</accession>
<evidence type="ECO:0000313" key="12">
    <source>
        <dbReference type="EMBL" id="GGB16929.1"/>
    </source>
</evidence>
<evidence type="ECO:0000256" key="2">
    <source>
        <dbReference type="ARBA" id="ARBA00022598"/>
    </source>
</evidence>
<dbReference type="InterPro" id="IPR003694">
    <property type="entry name" value="NAD_synthase"/>
</dbReference>
<feature type="binding site" evidence="8">
    <location>
        <position position="217"/>
    </location>
    <ligand>
        <name>ATP</name>
        <dbReference type="ChEBI" id="CHEBI:30616"/>
    </ligand>
</feature>
<keyword evidence="2 8" id="KW-0436">Ligase</keyword>
<comment type="function">
    <text evidence="8">Catalyzes the ATP-dependent amidation of deamido-NAD to form NAD. Uses ammonia as a nitrogen source.</text>
</comment>
<dbReference type="Proteomes" id="UP000651977">
    <property type="component" value="Unassembled WGS sequence"/>
</dbReference>
<keyword evidence="6 8" id="KW-0460">Magnesium</keyword>
<dbReference type="InterPro" id="IPR022310">
    <property type="entry name" value="NAD/GMP_synthase"/>
</dbReference>
<feature type="binding site" evidence="8">
    <location>
        <position position="171"/>
    </location>
    <ligand>
        <name>Mg(2+)</name>
        <dbReference type="ChEBI" id="CHEBI:18420"/>
    </ligand>
</feature>
<feature type="binding site" evidence="8">
    <location>
        <position position="195"/>
    </location>
    <ligand>
        <name>ATP</name>
        <dbReference type="ChEBI" id="CHEBI:30616"/>
    </ligand>
</feature>
<protein>
    <recommendedName>
        <fullName evidence="8 10">NH(3)-dependent NAD(+) synthetase</fullName>
        <ecNumber evidence="8 10">6.3.1.5</ecNumber>
    </recommendedName>
</protein>
<feature type="binding site" evidence="8">
    <location>
        <position position="166"/>
    </location>
    <ligand>
        <name>ATP</name>
        <dbReference type="ChEBI" id="CHEBI:30616"/>
    </ligand>
</feature>
<dbReference type="InterPro" id="IPR022926">
    <property type="entry name" value="NH(3)-dep_NAD(+)_synth"/>
</dbReference>
<feature type="binding site" evidence="8">
    <location>
        <begin position="43"/>
        <end position="50"/>
    </location>
    <ligand>
        <name>ATP</name>
        <dbReference type="ChEBI" id="CHEBI:30616"/>
    </ligand>
</feature>
<reference evidence="13" key="1">
    <citation type="journal article" date="2019" name="Int. J. Syst. Evol. Microbiol.">
        <title>The Global Catalogue of Microorganisms (GCM) 10K type strain sequencing project: providing services to taxonomists for standard genome sequencing and annotation.</title>
        <authorList>
            <consortium name="The Broad Institute Genomics Platform"/>
            <consortium name="The Broad Institute Genome Sequencing Center for Infectious Disease"/>
            <person name="Wu L."/>
            <person name="Ma J."/>
        </authorList>
    </citation>
    <scope>NUCLEOTIDE SEQUENCE [LARGE SCALE GENOMIC DNA]</scope>
    <source>
        <strain evidence="13">CGMCC 1.10131</strain>
    </source>
</reference>
<dbReference type="EC" id="6.3.1.5" evidence="8 10"/>
<dbReference type="Gene3D" id="3.40.50.620">
    <property type="entry name" value="HUPs"/>
    <property type="match status" value="1"/>
</dbReference>
<comment type="subunit">
    <text evidence="8">Homodimer.</text>
</comment>
<dbReference type="PANTHER" id="PTHR23090:SF7">
    <property type="entry name" value="NH(3)-DEPENDENT NAD(+) SYNTHETASE"/>
    <property type="match status" value="1"/>
</dbReference>
<evidence type="ECO:0000256" key="4">
    <source>
        <dbReference type="ARBA" id="ARBA00022741"/>
    </source>
</evidence>
<comment type="caution">
    <text evidence="12">The sequence shown here is derived from an EMBL/GenBank/DDBJ whole genome shotgun (WGS) entry which is preliminary data.</text>
</comment>
<keyword evidence="13" id="KW-1185">Reference proteome</keyword>
<comment type="catalytic activity">
    <reaction evidence="8 10">
        <text>deamido-NAD(+) + NH4(+) + ATP = AMP + diphosphate + NAD(+) + H(+)</text>
        <dbReference type="Rhea" id="RHEA:21188"/>
        <dbReference type="ChEBI" id="CHEBI:15378"/>
        <dbReference type="ChEBI" id="CHEBI:28938"/>
        <dbReference type="ChEBI" id="CHEBI:30616"/>
        <dbReference type="ChEBI" id="CHEBI:33019"/>
        <dbReference type="ChEBI" id="CHEBI:57540"/>
        <dbReference type="ChEBI" id="CHEBI:58437"/>
        <dbReference type="ChEBI" id="CHEBI:456215"/>
        <dbReference type="EC" id="6.3.1.5"/>
    </reaction>
</comment>
<dbReference type="PANTHER" id="PTHR23090">
    <property type="entry name" value="NH 3 /GLUTAMINE-DEPENDENT NAD + SYNTHETASE"/>
    <property type="match status" value="1"/>
</dbReference>
<organism evidence="12 13">
    <name type="scientific">Agarivorans gilvus</name>
    <dbReference type="NCBI Taxonomy" id="680279"/>
    <lineage>
        <taxon>Bacteria</taxon>
        <taxon>Pseudomonadati</taxon>
        <taxon>Pseudomonadota</taxon>
        <taxon>Gammaproteobacteria</taxon>
        <taxon>Alteromonadales</taxon>
        <taxon>Alteromonadaceae</taxon>
        <taxon>Agarivorans</taxon>
    </lineage>
</organism>
<comment type="similarity">
    <text evidence="1 8 9">Belongs to the NAD synthetase family.</text>
</comment>
<comment type="pathway">
    <text evidence="8">Cofactor biosynthesis; NAD(+) biosynthesis; NAD(+) from deamido-NAD(+) (ammonia route): step 1/1.</text>
</comment>
<feature type="binding site" description="in other chain" evidence="8">
    <location>
        <position position="146"/>
    </location>
    <ligand>
        <name>deamido-NAD(+)</name>
        <dbReference type="ChEBI" id="CHEBI:58437"/>
        <note>ligand shared between two neighboring subunits</note>
    </ligand>
</feature>
<keyword evidence="3 8" id="KW-0479">Metal-binding</keyword>
<dbReference type="CDD" id="cd00553">
    <property type="entry name" value="NAD_synthase"/>
    <property type="match status" value="1"/>
</dbReference>
<dbReference type="HAMAP" id="MF_00193">
    <property type="entry name" value="NadE_ammonia_dep"/>
    <property type="match status" value="1"/>
</dbReference>
<evidence type="ECO:0000256" key="1">
    <source>
        <dbReference type="ARBA" id="ARBA00005859"/>
    </source>
</evidence>
<dbReference type="Pfam" id="PF02540">
    <property type="entry name" value="NAD_synthase"/>
    <property type="match status" value="1"/>
</dbReference>
<evidence type="ECO:0000256" key="5">
    <source>
        <dbReference type="ARBA" id="ARBA00022840"/>
    </source>
</evidence>
<evidence type="ECO:0000256" key="10">
    <source>
        <dbReference type="RuleBase" id="RU003812"/>
    </source>
</evidence>
<evidence type="ECO:0000259" key="11">
    <source>
        <dbReference type="Pfam" id="PF02540"/>
    </source>
</evidence>
<feature type="binding site" description="in other chain" evidence="8">
    <location>
        <position position="179"/>
    </location>
    <ligand>
        <name>deamido-NAD(+)</name>
        <dbReference type="ChEBI" id="CHEBI:58437"/>
        <note>ligand shared between two neighboring subunits</note>
    </ligand>
</feature>
<dbReference type="EMBL" id="BMDY01000023">
    <property type="protein sequence ID" value="GGB16929.1"/>
    <property type="molecule type" value="Genomic_DNA"/>
</dbReference>
<gene>
    <name evidence="8 12" type="primary">nadE</name>
    <name evidence="12" type="ORF">GCM10007414_32980</name>
</gene>
<dbReference type="InterPro" id="IPR014729">
    <property type="entry name" value="Rossmann-like_a/b/a_fold"/>
</dbReference>
<evidence type="ECO:0000256" key="8">
    <source>
        <dbReference type="HAMAP-Rule" id="MF_00193"/>
    </source>
</evidence>
<proteinExistence type="inferred from homology"/>
<dbReference type="NCBIfam" id="TIGR00552">
    <property type="entry name" value="nadE"/>
    <property type="match status" value="1"/>
</dbReference>